<proteinExistence type="predicted"/>
<dbReference type="EMBL" id="AFBI03000347">
    <property type="protein sequence ID" value="EJW05180.1"/>
    <property type="molecule type" value="Genomic_DNA"/>
</dbReference>
<sequence length="115" mass="14029">MSEKNIRKKHNLIFYYENIIKNPKLSKFVAYLKEIKIRYYAQDFYIVFIICIESVKNENQILLFFIYPKNIKNMVNTLRLRCLFEIIFINYFSCIIVCILFLRKNKIVQLIICNI</sequence>
<evidence type="ECO:0000256" key="1">
    <source>
        <dbReference type="SAM" id="Phobius"/>
    </source>
</evidence>
<evidence type="ECO:0000313" key="2">
    <source>
        <dbReference type="EMBL" id="EJW05180.1"/>
    </source>
</evidence>
<keyword evidence="3" id="KW-1185">Reference proteome</keyword>
<dbReference type="HOGENOM" id="CLU_2108967_0_0_1"/>
<dbReference type="VEuPathDB" id="MicrosporidiaDB:EDEG_04109"/>
<feature type="transmembrane region" description="Helical" evidence="1">
    <location>
        <begin position="82"/>
        <end position="102"/>
    </location>
</feature>
<dbReference type="AlphaFoldDB" id="J9DRI7"/>
<accession>J9DRI7</accession>
<keyword evidence="1" id="KW-0812">Transmembrane</keyword>
<gene>
    <name evidence="2" type="ORF">EDEG_04109</name>
</gene>
<keyword evidence="1" id="KW-1133">Transmembrane helix</keyword>
<organism evidence="2 3">
    <name type="scientific">Edhazardia aedis (strain USNM 41457)</name>
    <name type="common">Microsporidian parasite</name>
    <dbReference type="NCBI Taxonomy" id="1003232"/>
    <lineage>
        <taxon>Eukaryota</taxon>
        <taxon>Fungi</taxon>
        <taxon>Fungi incertae sedis</taxon>
        <taxon>Microsporidia</taxon>
        <taxon>Edhazardia</taxon>
    </lineage>
</organism>
<evidence type="ECO:0000313" key="3">
    <source>
        <dbReference type="Proteomes" id="UP000003163"/>
    </source>
</evidence>
<reference evidence="3" key="2">
    <citation type="submission" date="2015-07" db="EMBL/GenBank/DDBJ databases">
        <title>Contrasting host-pathogen interactions and genome evolution in two generalist and specialist microsporidian pathogens of mosquitoes.</title>
        <authorList>
            <consortium name="The Broad Institute Genomics Platform"/>
            <consortium name="The Broad Institute Genome Sequencing Center for Infectious Disease"/>
            <person name="Cuomo C.A."/>
            <person name="Sanscrainte N.D."/>
            <person name="Goldberg J.M."/>
            <person name="Heiman D."/>
            <person name="Young S."/>
            <person name="Zeng Q."/>
            <person name="Becnel J.J."/>
            <person name="Birren B.W."/>
        </authorList>
    </citation>
    <scope>NUCLEOTIDE SEQUENCE [LARGE SCALE GENOMIC DNA]</scope>
    <source>
        <strain evidence="3">USNM 41457</strain>
    </source>
</reference>
<dbReference type="InParanoid" id="J9DRI7"/>
<dbReference type="Proteomes" id="UP000003163">
    <property type="component" value="Unassembled WGS sequence"/>
</dbReference>
<keyword evidence="1" id="KW-0472">Membrane</keyword>
<comment type="caution">
    <text evidence="2">The sequence shown here is derived from an EMBL/GenBank/DDBJ whole genome shotgun (WGS) entry which is preliminary data.</text>
</comment>
<reference evidence="2 3" key="1">
    <citation type="submission" date="2011-08" db="EMBL/GenBank/DDBJ databases">
        <authorList>
            <person name="Liu Z.J."/>
            <person name="Shi F.L."/>
            <person name="Lu J.Q."/>
            <person name="Li M."/>
            <person name="Wang Z.L."/>
        </authorList>
    </citation>
    <scope>NUCLEOTIDE SEQUENCE [LARGE SCALE GENOMIC DNA]</scope>
    <source>
        <strain evidence="2 3">USNM 41457</strain>
    </source>
</reference>
<protein>
    <submittedName>
        <fullName evidence="2">Uncharacterized protein</fullName>
    </submittedName>
</protein>
<name>J9DRI7_EDHAE</name>